<dbReference type="Proteomes" id="UP001157418">
    <property type="component" value="Unassembled WGS sequence"/>
</dbReference>
<keyword evidence="5" id="KW-0418">Kinase</keyword>
<dbReference type="PANTHER" id="PTHR27003:SF359">
    <property type="entry name" value="SERINE_THREONINE-PROTEIN KINASE UNC-51-RELATED"/>
    <property type="match status" value="1"/>
</dbReference>
<keyword evidence="3" id="KW-0808">Transferase</keyword>
<comment type="catalytic activity">
    <reaction evidence="7">
        <text>L-threonyl-[protein] + ATP = O-phospho-L-threonyl-[protein] + ADP + H(+)</text>
        <dbReference type="Rhea" id="RHEA:46608"/>
        <dbReference type="Rhea" id="RHEA-COMP:11060"/>
        <dbReference type="Rhea" id="RHEA-COMP:11605"/>
        <dbReference type="ChEBI" id="CHEBI:15378"/>
        <dbReference type="ChEBI" id="CHEBI:30013"/>
        <dbReference type="ChEBI" id="CHEBI:30616"/>
        <dbReference type="ChEBI" id="CHEBI:61977"/>
        <dbReference type="ChEBI" id="CHEBI:456216"/>
        <dbReference type="EC" id="2.7.11.1"/>
    </reaction>
</comment>
<comment type="caution">
    <text evidence="10">The sequence shown here is derived from an EMBL/GenBank/DDBJ whole genome shotgun (WGS) entry which is preliminary data.</text>
</comment>
<evidence type="ECO:0000256" key="3">
    <source>
        <dbReference type="ARBA" id="ARBA00022679"/>
    </source>
</evidence>
<dbReference type="InterPro" id="IPR001245">
    <property type="entry name" value="Ser-Thr/Tyr_kinase_cat_dom"/>
</dbReference>
<dbReference type="GO" id="GO:0004714">
    <property type="term" value="F:transmembrane receptor protein tyrosine kinase activity"/>
    <property type="evidence" value="ECO:0007669"/>
    <property type="project" value="InterPro"/>
</dbReference>
<dbReference type="GO" id="GO:0004674">
    <property type="term" value="F:protein serine/threonine kinase activity"/>
    <property type="evidence" value="ECO:0007669"/>
    <property type="project" value="UniProtKB-KW"/>
</dbReference>
<evidence type="ECO:0000256" key="4">
    <source>
        <dbReference type="ARBA" id="ARBA00022741"/>
    </source>
</evidence>
<evidence type="ECO:0000256" key="8">
    <source>
        <dbReference type="ARBA" id="ARBA00048679"/>
    </source>
</evidence>
<dbReference type="Gene3D" id="1.10.510.10">
    <property type="entry name" value="Transferase(Phosphotransferase) domain 1"/>
    <property type="match status" value="2"/>
</dbReference>
<protein>
    <recommendedName>
        <fullName evidence="1">non-specific serine/threonine protein kinase</fullName>
        <ecNumber evidence="1">2.7.11.1</ecNumber>
    </recommendedName>
</protein>
<reference evidence="10 11" key="1">
    <citation type="submission" date="2022-01" db="EMBL/GenBank/DDBJ databases">
        <authorList>
            <person name="Xiong W."/>
            <person name="Schranz E."/>
        </authorList>
    </citation>
    <scope>NUCLEOTIDE SEQUENCE [LARGE SCALE GENOMIC DNA]</scope>
</reference>
<dbReference type="PROSITE" id="PS50011">
    <property type="entry name" value="PROTEIN_KINASE_DOM"/>
    <property type="match status" value="1"/>
</dbReference>
<evidence type="ECO:0000313" key="10">
    <source>
        <dbReference type="EMBL" id="CAH1440262.1"/>
    </source>
</evidence>
<dbReference type="GO" id="GO:0009506">
    <property type="term" value="C:plasmodesma"/>
    <property type="evidence" value="ECO:0007669"/>
    <property type="project" value="TreeGrafter"/>
</dbReference>
<dbReference type="InterPro" id="IPR045272">
    <property type="entry name" value="ANXUR1/2-like"/>
</dbReference>
<evidence type="ECO:0000256" key="2">
    <source>
        <dbReference type="ARBA" id="ARBA00022527"/>
    </source>
</evidence>
<dbReference type="FunFam" id="1.10.510.10:FF:001023">
    <property type="entry name" value="Os07g0541700 protein"/>
    <property type="match status" value="1"/>
</dbReference>
<dbReference type="FunFam" id="3.30.200.20:FF:000039">
    <property type="entry name" value="receptor-like protein kinase FERONIA"/>
    <property type="match status" value="1"/>
</dbReference>
<sequence length="514" mass="58331">MPSSEVNLESFLIPLKEIKLATADFSHETQIGNGRLSVIYRGQLSKRWENRIVAIKRINKGSKQGEHEFHNELQMISMFHHQSIIPFVGYCDESSEIIIVYEYVVSGSLDHCLKDEINRRCITWAQRLKICIGAARGLGYLHSGIGEGIPVIHRAVKSSNILLDDNLEAKICGFGLSQFSNIKQRNTRNNAKAMGTRFYMDPINHGSGVVKIESDVYSFGVVLFEMLSGMLADSTTSIDDHKPQTLLNLVRRYYDDGVEKLTDPCIINQINSQSLQMFKEVAYKCISFVVEDRPTMDMIIKKLEEALDIQNHGATSTTIAQSYPYQNLERFLIPLTAINLATNELMLCGMLAYSKRRIGDDQPQTLLNLVRRYYNEGHDNLIDPQIRGQINTHSFHVIKEIAYRCISLNLKDRPTMNTIINSIEEALDIQNHGAVSTITQPDQKSQNLERYLIPLKEITLATACFSSETRIGDGGFGVCISHKSEERPTMETIIERIEDAMDFQELKKCKKRKT</sequence>
<dbReference type="GO" id="GO:0005524">
    <property type="term" value="F:ATP binding"/>
    <property type="evidence" value="ECO:0007669"/>
    <property type="project" value="UniProtKB-KW"/>
</dbReference>
<dbReference type="InterPro" id="IPR011009">
    <property type="entry name" value="Kinase-like_dom_sf"/>
</dbReference>
<dbReference type="Gene3D" id="3.30.200.20">
    <property type="entry name" value="Phosphorylase Kinase, domain 1"/>
    <property type="match status" value="1"/>
</dbReference>
<dbReference type="GO" id="GO:0005886">
    <property type="term" value="C:plasma membrane"/>
    <property type="evidence" value="ECO:0007669"/>
    <property type="project" value="TreeGrafter"/>
</dbReference>
<evidence type="ECO:0000256" key="1">
    <source>
        <dbReference type="ARBA" id="ARBA00012513"/>
    </source>
</evidence>
<dbReference type="SUPFAM" id="SSF56112">
    <property type="entry name" value="Protein kinase-like (PK-like)"/>
    <property type="match status" value="1"/>
</dbReference>
<dbReference type="AlphaFoldDB" id="A0AAU9NQY5"/>
<evidence type="ECO:0000313" key="11">
    <source>
        <dbReference type="Proteomes" id="UP001157418"/>
    </source>
</evidence>
<dbReference type="PANTHER" id="PTHR27003">
    <property type="entry name" value="OS07G0166700 PROTEIN"/>
    <property type="match status" value="1"/>
</dbReference>
<organism evidence="10 11">
    <name type="scientific">Lactuca virosa</name>
    <dbReference type="NCBI Taxonomy" id="75947"/>
    <lineage>
        <taxon>Eukaryota</taxon>
        <taxon>Viridiplantae</taxon>
        <taxon>Streptophyta</taxon>
        <taxon>Embryophyta</taxon>
        <taxon>Tracheophyta</taxon>
        <taxon>Spermatophyta</taxon>
        <taxon>Magnoliopsida</taxon>
        <taxon>eudicotyledons</taxon>
        <taxon>Gunneridae</taxon>
        <taxon>Pentapetalae</taxon>
        <taxon>asterids</taxon>
        <taxon>campanulids</taxon>
        <taxon>Asterales</taxon>
        <taxon>Asteraceae</taxon>
        <taxon>Cichorioideae</taxon>
        <taxon>Cichorieae</taxon>
        <taxon>Lactucinae</taxon>
        <taxon>Lactuca</taxon>
    </lineage>
</organism>
<keyword evidence="11" id="KW-1185">Reference proteome</keyword>
<evidence type="ECO:0000259" key="9">
    <source>
        <dbReference type="PROSITE" id="PS50011"/>
    </source>
</evidence>
<keyword evidence="2" id="KW-0723">Serine/threonine-protein kinase</keyword>
<evidence type="ECO:0000256" key="6">
    <source>
        <dbReference type="ARBA" id="ARBA00022840"/>
    </source>
</evidence>
<dbReference type="EMBL" id="CAKMRJ010005412">
    <property type="protein sequence ID" value="CAH1440262.1"/>
    <property type="molecule type" value="Genomic_DNA"/>
</dbReference>
<keyword evidence="4" id="KW-0547">Nucleotide-binding</keyword>
<proteinExistence type="predicted"/>
<evidence type="ECO:0000256" key="5">
    <source>
        <dbReference type="ARBA" id="ARBA00022777"/>
    </source>
</evidence>
<keyword evidence="6" id="KW-0067">ATP-binding</keyword>
<accession>A0AAU9NQY5</accession>
<dbReference type="EC" id="2.7.11.1" evidence="1"/>
<name>A0AAU9NQY5_9ASTR</name>
<comment type="catalytic activity">
    <reaction evidence="8">
        <text>L-seryl-[protein] + ATP = O-phospho-L-seryl-[protein] + ADP + H(+)</text>
        <dbReference type="Rhea" id="RHEA:17989"/>
        <dbReference type="Rhea" id="RHEA-COMP:9863"/>
        <dbReference type="Rhea" id="RHEA-COMP:11604"/>
        <dbReference type="ChEBI" id="CHEBI:15378"/>
        <dbReference type="ChEBI" id="CHEBI:29999"/>
        <dbReference type="ChEBI" id="CHEBI:30616"/>
        <dbReference type="ChEBI" id="CHEBI:83421"/>
        <dbReference type="ChEBI" id="CHEBI:456216"/>
        <dbReference type="EC" id="2.7.11.1"/>
    </reaction>
</comment>
<feature type="domain" description="Protein kinase" evidence="9">
    <location>
        <begin position="25"/>
        <end position="307"/>
    </location>
</feature>
<dbReference type="InterPro" id="IPR000719">
    <property type="entry name" value="Prot_kinase_dom"/>
</dbReference>
<gene>
    <name evidence="10" type="ORF">LVIROSA_LOCUS26409</name>
</gene>
<evidence type="ECO:0000256" key="7">
    <source>
        <dbReference type="ARBA" id="ARBA00047899"/>
    </source>
</evidence>
<dbReference type="Pfam" id="PF07714">
    <property type="entry name" value="PK_Tyr_Ser-Thr"/>
    <property type="match status" value="1"/>
</dbReference>